<name>A0A5B7JKA2_PORTR</name>
<sequence length="39" mass="4465">MSEAPLLLCPGRVTVTRRRRRDSDSRDNHHAILGHLLNT</sequence>
<evidence type="ECO:0000256" key="1">
    <source>
        <dbReference type="SAM" id="MobiDB-lite"/>
    </source>
</evidence>
<evidence type="ECO:0000313" key="3">
    <source>
        <dbReference type="Proteomes" id="UP000324222"/>
    </source>
</evidence>
<feature type="region of interest" description="Disordered" evidence="1">
    <location>
        <begin position="17"/>
        <end position="39"/>
    </location>
</feature>
<dbReference type="EMBL" id="VSRR010094912">
    <property type="protein sequence ID" value="MPC93458.1"/>
    <property type="molecule type" value="Genomic_DNA"/>
</dbReference>
<protein>
    <submittedName>
        <fullName evidence="2">Uncharacterized protein</fullName>
    </submittedName>
</protein>
<gene>
    <name evidence="2" type="ORF">E2C01_088586</name>
</gene>
<keyword evidence="3" id="KW-1185">Reference proteome</keyword>
<evidence type="ECO:0000313" key="2">
    <source>
        <dbReference type="EMBL" id="MPC93458.1"/>
    </source>
</evidence>
<comment type="caution">
    <text evidence="2">The sequence shown here is derived from an EMBL/GenBank/DDBJ whole genome shotgun (WGS) entry which is preliminary data.</text>
</comment>
<reference evidence="2 3" key="1">
    <citation type="submission" date="2019-05" db="EMBL/GenBank/DDBJ databases">
        <title>Another draft genome of Portunus trituberculatus and its Hox gene families provides insights of decapod evolution.</title>
        <authorList>
            <person name="Jeong J.-H."/>
            <person name="Song I."/>
            <person name="Kim S."/>
            <person name="Choi T."/>
            <person name="Kim D."/>
            <person name="Ryu S."/>
            <person name="Kim W."/>
        </authorList>
    </citation>
    <scope>NUCLEOTIDE SEQUENCE [LARGE SCALE GENOMIC DNA]</scope>
    <source>
        <tissue evidence="2">Muscle</tissue>
    </source>
</reference>
<feature type="compositionally biased region" description="Basic and acidic residues" evidence="1">
    <location>
        <begin position="21"/>
        <end position="30"/>
    </location>
</feature>
<organism evidence="2 3">
    <name type="scientific">Portunus trituberculatus</name>
    <name type="common">Swimming crab</name>
    <name type="synonym">Neptunus trituberculatus</name>
    <dbReference type="NCBI Taxonomy" id="210409"/>
    <lineage>
        <taxon>Eukaryota</taxon>
        <taxon>Metazoa</taxon>
        <taxon>Ecdysozoa</taxon>
        <taxon>Arthropoda</taxon>
        <taxon>Crustacea</taxon>
        <taxon>Multicrustacea</taxon>
        <taxon>Malacostraca</taxon>
        <taxon>Eumalacostraca</taxon>
        <taxon>Eucarida</taxon>
        <taxon>Decapoda</taxon>
        <taxon>Pleocyemata</taxon>
        <taxon>Brachyura</taxon>
        <taxon>Eubrachyura</taxon>
        <taxon>Portunoidea</taxon>
        <taxon>Portunidae</taxon>
        <taxon>Portuninae</taxon>
        <taxon>Portunus</taxon>
    </lineage>
</organism>
<dbReference type="Proteomes" id="UP000324222">
    <property type="component" value="Unassembled WGS sequence"/>
</dbReference>
<proteinExistence type="predicted"/>
<accession>A0A5B7JKA2</accession>
<dbReference type="AlphaFoldDB" id="A0A5B7JKA2"/>